<evidence type="ECO:0000256" key="4">
    <source>
        <dbReference type="ARBA" id="ARBA00024667"/>
    </source>
</evidence>
<protein>
    <recommendedName>
        <fullName evidence="8">Prefoldin subunit 2</fullName>
    </recommendedName>
</protein>
<dbReference type="Proteomes" id="UP000708208">
    <property type="component" value="Unassembled WGS sequence"/>
</dbReference>
<evidence type="ECO:0000256" key="3">
    <source>
        <dbReference type="ARBA" id="ARBA00023186"/>
    </source>
</evidence>
<dbReference type="Pfam" id="PF01920">
    <property type="entry name" value="Prefoldin_2"/>
    <property type="match status" value="1"/>
</dbReference>
<evidence type="ECO:0008006" key="8">
    <source>
        <dbReference type="Google" id="ProtNLM"/>
    </source>
</evidence>
<sequence length="292" mass="32721">MASTAGKSEVAKKVVAKKSPEEAIAGFNGLRNEQRAIATKLYELDCDLNEHKVVVENLKHIDESRKCFRMIGGILVEGTVKDVLPNLQVNIEQLTQTIEALNQKLIEKGKEIVEYKEKNNIHFQVPERIPEEDETLISLTNPDKTNSSTCSTPTPRVIYKLKYYNLTLICALSLHLITSWKEKLELKMFCSNCVNIGLIGLSKYSGKEKSTVDSQPDIQHTIRSFVESSWTRTLDPAVKSRVLYRLSYKGALDLGVLCARLLNKLVVQQSTTTFISCGTATTSYLCSENCNL</sequence>
<comment type="function">
    <text evidence="4">Binds specifically to cytosolic chaperonin (c-CPN) and transfers target proteins to it. Binds to nascent polypeptide chain and promotes folding in an environment in which there are many competing pathways for nonnative proteins.</text>
</comment>
<dbReference type="AlphaFoldDB" id="A0A8J2LF26"/>
<keyword evidence="7" id="KW-1185">Reference proteome</keyword>
<dbReference type="CDD" id="cd23163">
    <property type="entry name" value="Prefoldin_2"/>
    <property type="match status" value="1"/>
</dbReference>
<feature type="coiled-coil region" evidence="5">
    <location>
        <begin position="84"/>
        <end position="118"/>
    </location>
</feature>
<dbReference type="EMBL" id="CAJVCH010570375">
    <property type="protein sequence ID" value="CAG7834782.1"/>
    <property type="molecule type" value="Genomic_DNA"/>
</dbReference>
<comment type="subunit">
    <text evidence="2">Heterohexamer of two PFD-alpha type and four PFD-beta type subunits.</text>
</comment>
<comment type="similarity">
    <text evidence="1">Belongs to the prefoldin subunit beta family.</text>
</comment>
<name>A0A8J2LF26_9HEXA</name>
<reference evidence="6" key="1">
    <citation type="submission" date="2021-06" db="EMBL/GenBank/DDBJ databases">
        <authorList>
            <person name="Hodson N. C."/>
            <person name="Mongue J. A."/>
            <person name="Jaron S. K."/>
        </authorList>
    </citation>
    <scope>NUCLEOTIDE SEQUENCE</scope>
</reference>
<evidence type="ECO:0000256" key="1">
    <source>
        <dbReference type="ARBA" id="ARBA00008045"/>
    </source>
</evidence>
<dbReference type="GO" id="GO:0051082">
    <property type="term" value="F:unfolded protein binding"/>
    <property type="evidence" value="ECO:0007669"/>
    <property type="project" value="InterPro"/>
</dbReference>
<dbReference type="FunFam" id="1.10.287.370:FF:000002">
    <property type="entry name" value="Prefoldin subunit 2"/>
    <property type="match status" value="1"/>
</dbReference>
<dbReference type="InterPro" id="IPR027235">
    <property type="entry name" value="PFD2"/>
</dbReference>
<evidence type="ECO:0000256" key="5">
    <source>
        <dbReference type="SAM" id="Coils"/>
    </source>
</evidence>
<dbReference type="AntiFam" id="ANF00012">
    <property type="entry name" value="tRNA translation"/>
</dbReference>
<dbReference type="OrthoDB" id="29646at2759"/>
<gene>
    <name evidence="6" type="ORF">AFUS01_LOCUS44242</name>
</gene>
<proteinExistence type="inferred from homology"/>
<keyword evidence="5" id="KW-0175">Coiled coil</keyword>
<comment type="caution">
    <text evidence="6">The sequence shown here is derived from an EMBL/GenBank/DDBJ whole genome shotgun (WGS) entry which is preliminary data.</text>
</comment>
<keyword evidence="3" id="KW-0143">Chaperone</keyword>
<organism evidence="6 7">
    <name type="scientific">Allacma fusca</name>
    <dbReference type="NCBI Taxonomy" id="39272"/>
    <lineage>
        <taxon>Eukaryota</taxon>
        <taxon>Metazoa</taxon>
        <taxon>Ecdysozoa</taxon>
        <taxon>Arthropoda</taxon>
        <taxon>Hexapoda</taxon>
        <taxon>Collembola</taxon>
        <taxon>Symphypleona</taxon>
        <taxon>Sminthuridae</taxon>
        <taxon>Allacma</taxon>
    </lineage>
</organism>
<dbReference type="GO" id="GO:0006457">
    <property type="term" value="P:protein folding"/>
    <property type="evidence" value="ECO:0007669"/>
    <property type="project" value="InterPro"/>
</dbReference>
<evidence type="ECO:0000256" key="2">
    <source>
        <dbReference type="ARBA" id="ARBA00011695"/>
    </source>
</evidence>
<evidence type="ECO:0000313" key="6">
    <source>
        <dbReference type="EMBL" id="CAG7834782.1"/>
    </source>
</evidence>
<accession>A0A8J2LF26</accession>
<dbReference type="PANTHER" id="PTHR13303">
    <property type="entry name" value="PREFOLDIN SUBUNIT 2"/>
    <property type="match status" value="1"/>
</dbReference>
<dbReference type="GO" id="GO:0016272">
    <property type="term" value="C:prefoldin complex"/>
    <property type="evidence" value="ECO:0007669"/>
    <property type="project" value="InterPro"/>
</dbReference>
<dbReference type="InterPro" id="IPR002777">
    <property type="entry name" value="PFD_beta-like"/>
</dbReference>
<evidence type="ECO:0000313" key="7">
    <source>
        <dbReference type="Proteomes" id="UP000708208"/>
    </source>
</evidence>